<evidence type="ECO:0000313" key="2">
    <source>
        <dbReference type="EMBL" id="QTD46357.1"/>
    </source>
</evidence>
<evidence type="ECO:0000313" key="3">
    <source>
        <dbReference type="Proteomes" id="UP000663903"/>
    </source>
</evidence>
<protein>
    <submittedName>
        <fullName evidence="2">DUF1513 domain-containing protein</fullName>
    </submittedName>
</protein>
<accession>A0A975CJW8</accession>
<dbReference type="SUPFAM" id="SSF50969">
    <property type="entry name" value="YVTN repeat-like/Quinoprotein amine dehydrogenase"/>
    <property type="match status" value="1"/>
</dbReference>
<evidence type="ECO:0000256" key="1">
    <source>
        <dbReference type="SAM" id="SignalP"/>
    </source>
</evidence>
<gene>
    <name evidence="2" type="ORF">J1M35_05560</name>
</gene>
<dbReference type="Pfam" id="PF07433">
    <property type="entry name" value="DUF1513"/>
    <property type="match status" value="1"/>
</dbReference>
<dbReference type="Proteomes" id="UP000663903">
    <property type="component" value="Chromosome"/>
</dbReference>
<dbReference type="RefSeq" id="WP_208010256.1">
    <property type="nucleotide sequence ID" value="NZ_CP071796.1"/>
</dbReference>
<reference evidence="2" key="1">
    <citation type="submission" date="2021-03" db="EMBL/GenBank/DDBJ databases">
        <title>Ottowia sp. 27C isolated from the cloaca of a Giant Asian pond turtle (Heosemys grandis).</title>
        <authorList>
            <person name="Spergser J."/>
            <person name="Busse H.-J."/>
        </authorList>
    </citation>
    <scope>NUCLEOTIDE SEQUENCE</scope>
    <source>
        <strain evidence="2">27C</strain>
    </source>
</reference>
<dbReference type="KEGG" id="otd:J1M35_05560"/>
<keyword evidence="3" id="KW-1185">Reference proteome</keyword>
<keyword evidence="1" id="KW-0732">Signal</keyword>
<dbReference type="InterPro" id="IPR011044">
    <property type="entry name" value="Quino_amine_DH_bsu"/>
</dbReference>
<feature type="chain" id="PRO_5036986606" evidence="1">
    <location>
        <begin position="28"/>
        <end position="386"/>
    </location>
</feature>
<name>A0A975CJW8_9BURK</name>
<organism evidence="2 3">
    <name type="scientific">Ottowia testudinis</name>
    <dbReference type="NCBI Taxonomy" id="2816950"/>
    <lineage>
        <taxon>Bacteria</taxon>
        <taxon>Pseudomonadati</taxon>
        <taxon>Pseudomonadota</taxon>
        <taxon>Betaproteobacteria</taxon>
        <taxon>Burkholderiales</taxon>
        <taxon>Comamonadaceae</taxon>
        <taxon>Ottowia</taxon>
    </lineage>
</organism>
<dbReference type="EMBL" id="CP071796">
    <property type="protein sequence ID" value="QTD46357.1"/>
    <property type="molecule type" value="Genomic_DNA"/>
</dbReference>
<dbReference type="InterPro" id="IPR008311">
    <property type="entry name" value="UCP028101"/>
</dbReference>
<feature type="signal peptide" evidence="1">
    <location>
        <begin position="1"/>
        <end position="27"/>
    </location>
</feature>
<dbReference type="AlphaFoldDB" id="A0A975CJW8"/>
<proteinExistence type="predicted"/>
<sequence length="386" mass="41420">MTRPKSRPRRHLLCAGLLAALPASARATPIAPMPLAATWAAADGSYHAGILSLSNSELVGQSTRGQRPQNTIELPTRAHAVLPAADRSLIVVARRPGDWLLRWRPGSSAEPEWVWAGADRSFNGHAIFSADGARLFTTETDAATGAGLIGVRDARSLRLLAEWPTHGIDPHELLLDAGGQLIVANGGVPTQPETGRARRDMSRMDSSLVRLHATTGQRLAQWRLLDTRLSLRHLARMTVAGKPHIGIALQAEHDDPAQRAAAPVLALLDGQQLRTCAAPPLAGYGGSIVAWQGQWVVSCPRVHGVARFDAGGRWLGQLALTEACALAVAPTDETLWVGGRERAALYHARHASTHHARHASTHHAPGLRLDNHWAPWPHAGQGRARA</sequence>